<reference evidence="1 2" key="1">
    <citation type="submission" date="2015-06" db="EMBL/GenBank/DDBJ databases">
        <title>Survival trade-offs in plant roots during colonization by closely related pathogenic and mutualistic fungi.</title>
        <authorList>
            <person name="Hacquard S."/>
            <person name="Kracher B."/>
            <person name="Hiruma K."/>
            <person name="Weinman A."/>
            <person name="Muench P."/>
            <person name="Garrido Oter R."/>
            <person name="Ver Loren van Themaat E."/>
            <person name="Dallerey J.-F."/>
            <person name="Damm U."/>
            <person name="Henrissat B."/>
            <person name="Lespinet O."/>
            <person name="Thon M."/>
            <person name="Kemen E."/>
            <person name="McHardy A.C."/>
            <person name="Schulze-Lefert P."/>
            <person name="O'Connell R.J."/>
        </authorList>
    </citation>
    <scope>NUCLEOTIDE SEQUENCE [LARGE SCALE GENOMIC DNA]</scope>
    <source>
        <strain evidence="1 2">MAFF 238704</strain>
    </source>
</reference>
<comment type="caution">
    <text evidence="1">The sequence shown here is derived from an EMBL/GenBank/DDBJ whole genome shotgun (WGS) entry which is preliminary data.</text>
</comment>
<gene>
    <name evidence="1" type="ORF">CI238_10119</name>
</gene>
<name>A0A167BN71_COLIC</name>
<dbReference type="Proteomes" id="UP000076584">
    <property type="component" value="Unassembled WGS sequence"/>
</dbReference>
<evidence type="ECO:0000313" key="2">
    <source>
        <dbReference type="Proteomes" id="UP000076584"/>
    </source>
</evidence>
<accession>A0A167BN71</accession>
<evidence type="ECO:0000313" key="1">
    <source>
        <dbReference type="EMBL" id="KZL81524.1"/>
    </source>
</evidence>
<dbReference type="STRING" id="1573173.A0A167BN71"/>
<dbReference type="EMBL" id="LFIW01001627">
    <property type="protein sequence ID" value="KZL81524.1"/>
    <property type="molecule type" value="Genomic_DNA"/>
</dbReference>
<organism evidence="1 2">
    <name type="scientific">Colletotrichum incanum</name>
    <name type="common">Soybean anthracnose fungus</name>
    <dbReference type="NCBI Taxonomy" id="1573173"/>
    <lineage>
        <taxon>Eukaryota</taxon>
        <taxon>Fungi</taxon>
        <taxon>Dikarya</taxon>
        <taxon>Ascomycota</taxon>
        <taxon>Pezizomycotina</taxon>
        <taxon>Sordariomycetes</taxon>
        <taxon>Hypocreomycetidae</taxon>
        <taxon>Glomerellales</taxon>
        <taxon>Glomerellaceae</taxon>
        <taxon>Colletotrichum</taxon>
        <taxon>Colletotrichum spaethianum species complex</taxon>
    </lineage>
</organism>
<dbReference type="AlphaFoldDB" id="A0A167BN71"/>
<proteinExistence type="predicted"/>
<keyword evidence="2" id="KW-1185">Reference proteome</keyword>
<protein>
    <submittedName>
        <fullName evidence="1">Uncharacterized protein</fullName>
    </submittedName>
</protein>
<sequence length="108" mass="11348">MPAIALPSADSTSARIVPRDGAAWLEVHAGVSVGLGGPTVGVLPGPVNKATCNLLITNSDYSRYNPSVTRSRPDSVPCSFNQELSGHDGQLGDFKIRWTEYLCGTFGG</sequence>